<feature type="signal peptide" evidence="8">
    <location>
        <begin position="1"/>
        <end position="26"/>
    </location>
</feature>
<gene>
    <name evidence="10" type="primary">pstS2</name>
    <name evidence="10" type="ORF">NITFAB_0967</name>
</gene>
<dbReference type="PIRSF" id="PIRSF002756">
    <property type="entry name" value="PstS"/>
    <property type="match status" value="1"/>
</dbReference>
<accession>A0A2X0QV64</accession>
<feature type="chain" id="PRO_5015860900" description="Phosphate-binding protein PstS" evidence="8">
    <location>
        <begin position="27"/>
        <end position="349"/>
    </location>
</feature>
<keyword evidence="5 7" id="KW-0813">Transport</keyword>
<dbReference type="Pfam" id="PF12849">
    <property type="entry name" value="PBP_like_2"/>
    <property type="match status" value="1"/>
</dbReference>
<dbReference type="GO" id="GO:0035435">
    <property type="term" value="P:phosphate ion transmembrane transport"/>
    <property type="evidence" value="ECO:0007669"/>
    <property type="project" value="InterPro"/>
</dbReference>
<comment type="subunit">
    <text evidence="3 7">The complex is composed of two ATP-binding proteins (PstB), two transmembrane proteins (PstC and PstA) and a solute-binding protein (PstS).</text>
</comment>
<comment type="similarity">
    <text evidence="2 7">Belongs to the PstS family.</text>
</comment>
<proteinExistence type="inferred from homology"/>
<evidence type="ECO:0000256" key="7">
    <source>
        <dbReference type="PIRNR" id="PIRNR002756"/>
    </source>
</evidence>
<evidence type="ECO:0000256" key="3">
    <source>
        <dbReference type="ARBA" id="ARBA00011529"/>
    </source>
</evidence>
<evidence type="ECO:0000256" key="8">
    <source>
        <dbReference type="SAM" id="SignalP"/>
    </source>
</evidence>
<dbReference type="NCBIfam" id="TIGR00975">
    <property type="entry name" value="3a0107s03"/>
    <property type="match status" value="1"/>
</dbReference>
<dbReference type="PANTHER" id="PTHR42996">
    <property type="entry name" value="PHOSPHATE-BINDING PROTEIN PSTS"/>
    <property type="match status" value="1"/>
</dbReference>
<protein>
    <recommendedName>
        <fullName evidence="4 7">Phosphate-binding protein PstS</fullName>
    </recommendedName>
</protein>
<dbReference type="NCBIfam" id="NF008171">
    <property type="entry name" value="PRK10918.1"/>
    <property type="match status" value="1"/>
</dbReference>
<dbReference type="InterPro" id="IPR050962">
    <property type="entry name" value="Phosphate-bind_PstS"/>
</dbReference>
<organism evidence="10">
    <name type="scientific">Candidatus Nitrotoga fabula</name>
    <dbReference type="NCBI Taxonomy" id="2182327"/>
    <lineage>
        <taxon>Bacteria</taxon>
        <taxon>Pseudomonadati</taxon>
        <taxon>Pseudomonadota</taxon>
        <taxon>Betaproteobacteria</taxon>
        <taxon>Nitrosomonadales</taxon>
        <taxon>Gallionellaceae</taxon>
        <taxon>Candidatus Nitrotoga</taxon>
    </lineage>
</organism>
<keyword evidence="6 7" id="KW-0592">Phosphate transport</keyword>
<comment type="function">
    <text evidence="1 7">Part of the ABC transporter complex PstSACB involved in phosphate import.</text>
</comment>
<evidence type="ECO:0000256" key="1">
    <source>
        <dbReference type="ARBA" id="ARBA00002841"/>
    </source>
</evidence>
<evidence type="ECO:0000259" key="9">
    <source>
        <dbReference type="Pfam" id="PF12849"/>
    </source>
</evidence>
<evidence type="ECO:0000256" key="4">
    <source>
        <dbReference type="ARBA" id="ARBA00021889"/>
    </source>
</evidence>
<feature type="domain" description="PBP" evidence="9">
    <location>
        <begin position="22"/>
        <end position="308"/>
    </location>
</feature>
<dbReference type="GO" id="GO:0043190">
    <property type="term" value="C:ATP-binding cassette (ABC) transporter complex"/>
    <property type="evidence" value="ECO:0007669"/>
    <property type="project" value="InterPro"/>
</dbReference>
<dbReference type="CDD" id="cd13565">
    <property type="entry name" value="PBP2_PstS"/>
    <property type="match status" value="1"/>
</dbReference>
<evidence type="ECO:0000256" key="5">
    <source>
        <dbReference type="ARBA" id="ARBA00022448"/>
    </source>
</evidence>
<dbReference type="GO" id="GO:0042301">
    <property type="term" value="F:phosphate ion binding"/>
    <property type="evidence" value="ECO:0007669"/>
    <property type="project" value="InterPro"/>
</dbReference>
<dbReference type="PANTHER" id="PTHR42996:SF1">
    <property type="entry name" value="PHOSPHATE-BINDING PROTEIN PSTS"/>
    <property type="match status" value="1"/>
</dbReference>
<reference evidence="10" key="1">
    <citation type="submission" date="2018-05" db="EMBL/GenBank/DDBJ databases">
        <authorList>
            <person name="Lanie J.A."/>
            <person name="Ng W.-L."/>
            <person name="Kazmierczak K.M."/>
            <person name="Andrzejewski T.M."/>
            <person name="Davidsen T.M."/>
            <person name="Wayne K.J."/>
            <person name="Tettelin H."/>
            <person name="Glass J.I."/>
            <person name="Rusch D."/>
            <person name="Podicherti R."/>
            <person name="Tsui H.-C.T."/>
            <person name="Winkler M.E."/>
        </authorList>
    </citation>
    <scope>NUCLEOTIDE SEQUENCE</scope>
    <source>
        <strain evidence="10">KNB</strain>
    </source>
</reference>
<evidence type="ECO:0000313" key="10">
    <source>
        <dbReference type="EMBL" id="SPS05377.1"/>
    </source>
</evidence>
<evidence type="ECO:0000256" key="2">
    <source>
        <dbReference type="ARBA" id="ARBA00008725"/>
    </source>
</evidence>
<dbReference type="InterPro" id="IPR024370">
    <property type="entry name" value="PBP_domain"/>
</dbReference>
<dbReference type="Gene3D" id="3.40.190.10">
    <property type="entry name" value="Periplasmic binding protein-like II"/>
    <property type="match status" value="2"/>
</dbReference>
<dbReference type="EMBL" id="LS423452">
    <property type="protein sequence ID" value="SPS05377.1"/>
    <property type="molecule type" value="Genomic_DNA"/>
</dbReference>
<dbReference type="InterPro" id="IPR005673">
    <property type="entry name" value="ABC_phos-bd_PstS"/>
</dbReference>
<name>A0A2X0QV64_9PROT</name>
<dbReference type="AlphaFoldDB" id="A0A2X0QV64"/>
<evidence type="ECO:0000256" key="6">
    <source>
        <dbReference type="ARBA" id="ARBA00022592"/>
    </source>
</evidence>
<dbReference type="SUPFAM" id="SSF53850">
    <property type="entry name" value="Periplasmic binding protein-like II"/>
    <property type="match status" value="1"/>
</dbReference>
<sequence>MNLPTRLFSLFFPAVFWILAASHASATNLTGAGATFPYPIYSKWADAYKTQRGIGLNYQSIGSGGGIKQIIAKTVDFGASDMPLKPEQLEKNGLMQFPTVMGGVVPVINLPGVAAGQLKLDGKTLAAIFLGKITRWNDPALAALNAGIRLPNETITVVHRSDGSGTTFIFTNYLSKVSPDWKSAVGEGTAVSWKAGTGGKGNEGVASYVQRIRNSIGYVEYAYALQNKMNYVQLQNLDGQFVKPDDASFRAAAANADWEKAPGFYELLTNEPGKGSWPITGATFILMHKSQARPQTAAEVLKFFDWAFQSGGKMAEALDYVPMPEAVQQKVRAAWKAQIRDGSGREIWK</sequence>
<keyword evidence="8" id="KW-0732">Signal</keyword>